<dbReference type="PRINTS" id="PR00039">
    <property type="entry name" value="HTHLYSR"/>
</dbReference>
<evidence type="ECO:0000259" key="5">
    <source>
        <dbReference type="PROSITE" id="PS50931"/>
    </source>
</evidence>
<feature type="domain" description="HTH lysR-type" evidence="5">
    <location>
        <begin position="1"/>
        <end position="58"/>
    </location>
</feature>
<dbReference type="SUPFAM" id="SSF46785">
    <property type="entry name" value="Winged helix' DNA-binding domain"/>
    <property type="match status" value="1"/>
</dbReference>
<evidence type="ECO:0000256" key="2">
    <source>
        <dbReference type="ARBA" id="ARBA00023015"/>
    </source>
</evidence>
<comment type="similarity">
    <text evidence="1">Belongs to the LysR transcriptional regulatory family.</text>
</comment>
<dbReference type="EMBL" id="JAMZFV010000001">
    <property type="protein sequence ID" value="MCP1108784.1"/>
    <property type="molecule type" value="Genomic_DNA"/>
</dbReference>
<keyword evidence="3" id="KW-0238">DNA-binding</keyword>
<sequence>MDVKQLEYITTIAREESITKAAAKLFITQSALNQQLLKLEKELGTPLFIRGRNFCYPTEAGEIYLKGAREVLTIKENTYHQLDDLVDNRKSLLRVGFTPTRGIDMFTKVYPNFHRNHVNVTVYPFEMSVKEQHEGLRSGTLDLAFATLTPRQYHSGIAYQEIMDEEIYLAIPRRHPLAASYQENQENLPTLDLAKVKEEPFVLLHQDSTQRPLLDELFAKADFTPHILFETSSPRTMVSMIEMELCCGFLPAYYVDRKNEKIAYFALPERPRWKVVASYQKQRYLNKTAKDFLSLAAQYWHETITI</sequence>
<dbReference type="Gene3D" id="3.40.190.290">
    <property type="match status" value="1"/>
</dbReference>
<evidence type="ECO:0000313" key="7">
    <source>
        <dbReference type="Proteomes" id="UP001523565"/>
    </source>
</evidence>
<dbReference type="Gene3D" id="1.10.10.10">
    <property type="entry name" value="Winged helix-like DNA-binding domain superfamily/Winged helix DNA-binding domain"/>
    <property type="match status" value="1"/>
</dbReference>
<keyword evidence="2" id="KW-0805">Transcription regulation</keyword>
<evidence type="ECO:0000313" key="6">
    <source>
        <dbReference type="EMBL" id="MCP1108784.1"/>
    </source>
</evidence>
<reference evidence="6 7" key="1">
    <citation type="journal article" date="2022" name="Genome Biol. Evol.">
        <title>Host diet, physiology and behaviors set the stage for Lachnospiraceae cladogenesis.</title>
        <authorList>
            <person name="Vera-Ponce De Leon A."/>
            <person name="Schneider M."/>
            <person name="Jahnes B.C."/>
            <person name="Sadowski V."/>
            <person name="Camuy-Velez L.A."/>
            <person name="Duan J."/>
            <person name="Sabree Z.L."/>
        </authorList>
    </citation>
    <scope>NUCLEOTIDE SEQUENCE [LARGE SCALE GENOMIC DNA]</scope>
    <source>
        <strain evidence="6 7">PAL227</strain>
    </source>
</reference>
<dbReference type="InterPro" id="IPR036390">
    <property type="entry name" value="WH_DNA-bd_sf"/>
</dbReference>
<dbReference type="PROSITE" id="PS50931">
    <property type="entry name" value="HTH_LYSR"/>
    <property type="match status" value="1"/>
</dbReference>
<dbReference type="Pfam" id="PF03466">
    <property type="entry name" value="LysR_substrate"/>
    <property type="match status" value="1"/>
</dbReference>
<proteinExistence type="inferred from homology"/>
<dbReference type="Pfam" id="PF00126">
    <property type="entry name" value="HTH_1"/>
    <property type="match status" value="1"/>
</dbReference>
<dbReference type="CDD" id="cd05466">
    <property type="entry name" value="PBP2_LTTR_substrate"/>
    <property type="match status" value="1"/>
</dbReference>
<keyword evidence="7" id="KW-1185">Reference proteome</keyword>
<dbReference type="SUPFAM" id="SSF53850">
    <property type="entry name" value="Periplasmic binding protein-like II"/>
    <property type="match status" value="1"/>
</dbReference>
<dbReference type="Proteomes" id="UP001523565">
    <property type="component" value="Unassembled WGS sequence"/>
</dbReference>
<organism evidence="6 7">
    <name type="scientific">Ohessyouella blattaphilus</name>
    <dbReference type="NCBI Taxonomy" id="2949333"/>
    <lineage>
        <taxon>Bacteria</taxon>
        <taxon>Bacillati</taxon>
        <taxon>Bacillota</taxon>
        <taxon>Clostridia</taxon>
        <taxon>Lachnospirales</taxon>
        <taxon>Lachnospiraceae</taxon>
        <taxon>Ohessyouella</taxon>
    </lineage>
</organism>
<dbReference type="PANTHER" id="PTHR30346">
    <property type="entry name" value="TRANSCRIPTIONAL DUAL REGULATOR HCAR-RELATED"/>
    <property type="match status" value="1"/>
</dbReference>
<accession>A0ABT1EE56</accession>
<dbReference type="RefSeq" id="WP_262067690.1">
    <property type="nucleotide sequence ID" value="NZ_JAMXOC010000001.1"/>
</dbReference>
<comment type="caution">
    <text evidence="6">The sequence shown here is derived from an EMBL/GenBank/DDBJ whole genome shotgun (WGS) entry which is preliminary data.</text>
</comment>
<dbReference type="PANTHER" id="PTHR30346:SF28">
    <property type="entry name" value="HTH-TYPE TRANSCRIPTIONAL REGULATOR CYNR"/>
    <property type="match status" value="1"/>
</dbReference>
<dbReference type="InterPro" id="IPR000847">
    <property type="entry name" value="LysR_HTH_N"/>
</dbReference>
<keyword evidence="4" id="KW-0804">Transcription</keyword>
<evidence type="ECO:0000256" key="4">
    <source>
        <dbReference type="ARBA" id="ARBA00023163"/>
    </source>
</evidence>
<name>A0ABT1EE56_9FIRM</name>
<dbReference type="InterPro" id="IPR005119">
    <property type="entry name" value="LysR_subst-bd"/>
</dbReference>
<dbReference type="InterPro" id="IPR036388">
    <property type="entry name" value="WH-like_DNA-bd_sf"/>
</dbReference>
<evidence type="ECO:0000256" key="1">
    <source>
        <dbReference type="ARBA" id="ARBA00009437"/>
    </source>
</evidence>
<gene>
    <name evidence="6" type="ORF">NK118_00770</name>
</gene>
<protein>
    <submittedName>
        <fullName evidence="6">LysR family transcriptional regulator</fullName>
    </submittedName>
</protein>
<evidence type="ECO:0000256" key="3">
    <source>
        <dbReference type="ARBA" id="ARBA00023125"/>
    </source>
</evidence>